<protein>
    <submittedName>
        <fullName evidence="4">Uncharacterized protein LOC111351868</fullName>
    </submittedName>
</protein>
<dbReference type="Gene3D" id="3.30.70.1820">
    <property type="entry name" value="L1 transposable element, RRM domain"/>
    <property type="match status" value="1"/>
</dbReference>
<feature type="compositionally biased region" description="Polar residues" evidence="2">
    <location>
        <begin position="201"/>
        <end position="211"/>
    </location>
</feature>
<keyword evidence="1" id="KW-0175">Coiled coil</keyword>
<name>A0A9J7E096_SPOLT</name>
<feature type="coiled-coil region" evidence="1">
    <location>
        <begin position="28"/>
        <end position="94"/>
    </location>
</feature>
<dbReference type="RefSeq" id="XP_022819831.1">
    <property type="nucleotide sequence ID" value="XM_022964063.1"/>
</dbReference>
<evidence type="ECO:0000256" key="2">
    <source>
        <dbReference type="SAM" id="MobiDB-lite"/>
    </source>
</evidence>
<reference evidence="4" key="1">
    <citation type="submission" date="2025-08" db="UniProtKB">
        <authorList>
            <consortium name="RefSeq"/>
        </authorList>
    </citation>
    <scope>IDENTIFICATION</scope>
    <source>
        <strain evidence="4">Ishihara</strain>
        <tissue evidence="4">Whole body</tissue>
    </source>
</reference>
<sequence length="244" mass="28563">MEGQFQLLFDKMKIEMQKQTAELSNAIMEKIEEKLKPIVEENKNLKIKVGNLEKKLDYLQREKKSNNIIIHGILEEEKSTLELFEKLKKVFRNELGISMEEYDVKKISRIGKSIKGDKPRPVLLGLNSAWKRTEILKKKKNFKNIYVTEDYSKETIEKRKALQPKLAEERKKGNIAYIKYDKLVVKENTNANDKRKREDSNSPQADIQPKKQQTLMASKNNRVNAFDFMRRSNSLSTIITEGKQ</sequence>
<evidence type="ECO:0000313" key="4">
    <source>
        <dbReference type="RefSeq" id="XP_022819831.1"/>
    </source>
</evidence>
<evidence type="ECO:0000256" key="1">
    <source>
        <dbReference type="SAM" id="Coils"/>
    </source>
</evidence>
<keyword evidence="3" id="KW-1185">Reference proteome</keyword>
<organism evidence="3 4">
    <name type="scientific">Spodoptera litura</name>
    <name type="common">Asian cotton leafworm</name>
    <dbReference type="NCBI Taxonomy" id="69820"/>
    <lineage>
        <taxon>Eukaryota</taxon>
        <taxon>Metazoa</taxon>
        <taxon>Ecdysozoa</taxon>
        <taxon>Arthropoda</taxon>
        <taxon>Hexapoda</taxon>
        <taxon>Insecta</taxon>
        <taxon>Pterygota</taxon>
        <taxon>Neoptera</taxon>
        <taxon>Endopterygota</taxon>
        <taxon>Lepidoptera</taxon>
        <taxon>Glossata</taxon>
        <taxon>Ditrysia</taxon>
        <taxon>Noctuoidea</taxon>
        <taxon>Noctuidae</taxon>
        <taxon>Amphipyrinae</taxon>
        <taxon>Spodoptera</taxon>
    </lineage>
</organism>
<dbReference type="GeneID" id="111351868"/>
<gene>
    <name evidence="4" type="primary">LOC111351868</name>
</gene>
<evidence type="ECO:0000313" key="3">
    <source>
        <dbReference type="Proteomes" id="UP000301870"/>
    </source>
</evidence>
<proteinExistence type="predicted"/>
<dbReference type="KEGG" id="sliu:111351868"/>
<accession>A0A9J7E096</accession>
<feature type="region of interest" description="Disordered" evidence="2">
    <location>
        <begin position="188"/>
        <end position="211"/>
    </location>
</feature>
<dbReference type="AlphaFoldDB" id="A0A9J7E096"/>
<dbReference type="Proteomes" id="UP000301870">
    <property type="component" value="Chromosome 14"/>
</dbReference>